<organism evidence="2 3">
    <name type="scientific">Aspergillus coremiiformis</name>
    <dbReference type="NCBI Taxonomy" id="138285"/>
    <lineage>
        <taxon>Eukaryota</taxon>
        <taxon>Fungi</taxon>
        <taxon>Dikarya</taxon>
        <taxon>Ascomycota</taxon>
        <taxon>Pezizomycotina</taxon>
        <taxon>Eurotiomycetes</taxon>
        <taxon>Eurotiomycetidae</taxon>
        <taxon>Eurotiales</taxon>
        <taxon>Aspergillaceae</taxon>
        <taxon>Aspergillus</taxon>
        <taxon>Aspergillus subgen. Circumdati</taxon>
    </lineage>
</organism>
<evidence type="ECO:0000313" key="3">
    <source>
        <dbReference type="Proteomes" id="UP000327118"/>
    </source>
</evidence>
<gene>
    <name evidence="2" type="ORF">BDV28DRAFT_151282</name>
</gene>
<keyword evidence="3" id="KW-1185">Reference proteome</keyword>
<protein>
    <submittedName>
        <fullName evidence="2">Uncharacterized protein</fullName>
    </submittedName>
</protein>
<feature type="region of interest" description="Disordered" evidence="1">
    <location>
        <begin position="274"/>
        <end position="303"/>
    </location>
</feature>
<evidence type="ECO:0000313" key="2">
    <source>
        <dbReference type="EMBL" id="KAE8350070.1"/>
    </source>
</evidence>
<dbReference type="EMBL" id="ML739250">
    <property type="protein sequence ID" value="KAE8350070.1"/>
    <property type="molecule type" value="Genomic_DNA"/>
</dbReference>
<evidence type="ECO:0000256" key="1">
    <source>
        <dbReference type="SAM" id="MobiDB-lite"/>
    </source>
</evidence>
<accession>A0A5N6Z235</accession>
<dbReference type="AlphaFoldDB" id="A0A5N6Z235"/>
<sequence length="303" mass="35189">MASSWLPSPRKQYREIRAHQERKADDLARKYYKIDRPNTNAILNDILGDPEQSSLLFSALRRQVSLIRCRSQTFEDGQVTTYDRALLKLSRNGENLADTGVLELYLTEYLGIVPISPVSQSKNILAKHLELESVLRKAFTPTSAMPEIDGGHTEQSQVMSDDQTLLKFEDDPRDYDDRYYMEHSDGHISSTSHAQQVFDRVDRLLDVYNRAKDDYYKALQTEGFVSLDTVRFLRDTAENALRYLHTNGLSDHTSVPDLEQVFMIARDKATQLKGGRKRHFDEDAQRHFRRRKRRSVDSYRPKE</sequence>
<proteinExistence type="predicted"/>
<name>A0A5N6Z235_9EURO</name>
<reference evidence="3" key="1">
    <citation type="submission" date="2019-04" db="EMBL/GenBank/DDBJ databases">
        <title>Friends and foes A comparative genomics studyof 23 Aspergillus species from section Flavi.</title>
        <authorList>
            <consortium name="DOE Joint Genome Institute"/>
            <person name="Kjaerbolling I."/>
            <person name="Vesth T."/>
            <person name="Frisvad J.C."/>
            <person name="Nybo J.L."/>
            <person name="Theobald S."/>
            <person name="Kildgaard S."/>
            <person name="Isbrandt T."/>
            <person name="Kuo A."/>
            <person name="Sato A."/>
            <person name="Lyhne E.K."/>
            <person name="Kogle M.E."/>
            <person name="Wiebenga A."/>
            <person name="Kun R.S."/>
            <person name="Lubbers R.J."/>
            <person name="Makela M.R."/>
            <person name="Barry K."/>
            <person name="Chovatia M."/>
            <person name="Clum A."/>
            <person name="Daum C."/>
            <person name="Haridas S."/>
            <person name="He G."/>
            <person name="LaButti K."/>
            <person name="Lipzen A."/>
            <person name="Mondo S."/>
            <person name="Riley R."/>
            <person name="Salamov A."/>
            <person name="Simmons B.A."/>
            <person name="Magnuson J.K."/>
            <person name="Henrissat B."/>
            <person name="Mortensen U.H."/>
            <person name="Larsen T.O."/>
            <person name="Devries R.P."/>
            <person name="Grigoriev I.V."/>
            <person name="Machida M."/>
            <person name="Baker S.E."/>
            <person name="Andersen M.R."/>
        </authorList>
    </citation>
    <scope>NUCLEOTIDE SEQUENCE [LARGE SCALE GENOMIC DNA]</scope>
    <source>
        <strain evidence="3">CBS 553.77</strain>
    </source>
</reference>
<dbReference type="Proteomes" id="UP000327118">
    <property type="component" value="Unassembled WGS sequence"/>
</dbReference>
<dbReference type="OrthoDB" id="5296805at2759"/>